<keyword evidence="5" id="KW-1185">Reference proteome</keyword>
<dbReference type="EMBL" id="JAAJBT010000006">
    <property type="protein sequence ID" value="NHM02644.1"/>
    <property type="molecule type" value="Genomic_DNA"/>
</dbReference>
<dbReference type="Pfam" id="PF18962">
    <property type="entry name" value="Por_Secre_tail"/>
    <property type="match status" value="1"/>
</dbReference>
<accession>A0ABX0I6T2</accession>
<dbReference type="InterPro" id="IPR013783">
    <property type="entry name" value="Ig-like_fold"/>
</dbReference>
<dbReference type="RefSeq" id="WP_166077765.1">
    <property type="nucleotide sequence ID" value="NZ_JAAJBT010000006.1"/>
</dbReference>
<feature type="domain" description="Fibronectin type-III" evidence="3">
    <location>
        <begin position="487"/>
        <end position="577"/>
    </location>
</feature>
<evidence type="ECO:0000256" key="1">
    <source>
        <dbReference type="ARBA" id="ARBA00022729"/>
    </source>
</evidence>
<name>A0ABX0I6T2_9FLAO</name>
<evidence type="ECO:0000256" key="2">
    <source>
        <dbReference type="SAM" id="SignalP"/>
    </source>
</evidence>
<feature type="domain" description="Fibronectin type-III" evidence="3">
    <location>
        <begin position="759"/>
        <end position="849"/>
    </location>
</feature>
<dbReference type="CDD" id="cd00063">
    <property type="entry name" value="FN3"/>
    <property type="match status" value="2"/>
</dbReference>
<dbReference type="NCBIfam" id="NF038128">
    <property type="entry name" value="choice_anch_J"/>
    <property type="match status" value="2"/>
</dbReference>
<dbReference type="PROSITE" id="PS50853">
    <property type="entry name" value="FN3"/>
    <property type="match status" value="3"/>
</dbReference>
<evidence type="ECO:0000313" key="5">
    <source>
        <dbReference type="Proteomes" id="UP000800984"/>
    </source>
</evidence>
<feature type="domain" description="Fibronectin type-III" evidence="3">
    <location>
        <begin position="1014"/>
        <end position="1106"/>
    </location>
</feature>
<dbReference type="InterPro" id="IPR036116">
    <property type="entry name" value="FN3_sf"/>
</dbReference>
<protein>
    <submittedName>
        <fullName evidence="4">T9SS type A sorting domain-containing protein</fullName>
    </submittedName>
</protein>
<proteinExistence type="predicted"/>
<dbReference type="Gene3D" id="2.60.40.10">
    <property type="entry name" value="Immunoglobulins"/>
    <property type="match status" value="4"/>
</dbReference>
<comment type="caution">
    <text evidence="4">The sequence shown here is derived from an EMBL/GenBank/DDBJ whole genome shotgun (WGS) entry which is preliminary data.</text>
</comment>
<dbReference type="NCBIfam" id="TIGR04183">
    <property type="entry name" value="Por_Secre_tail"/>
    <property type="match status" value="1"/>
</dbReference>
<dbReference type="InterPro" id="IPR026444">
    <property type="entry name" value="Secre_tail"/>
</dbReference>
<reference evidence="4 5" key="1">
    <citation type="submission" date="2020-02" db="EMBL/GenBank/DDBJ databases">
        <authorList>
            <person name="Chen W.-M."/>
        </authorList>
    </citation>
    <scope>NUCLEOTIDE SEQUENCE [LARGE SCALE GENOMIC DNA]</scope>
    <source>
        <strain evidence="4 5">KDG-16</strain>
    </source>
</reference>
<organism evidence="4 5">
    <name type="scientific">Flavobacterium difficile</name>
    <dbReference type="NCBI Taxonomy" id="2709659"/>
    <lineage>
        <taxon>Bacteria</taxon>
        <taxon>Pseudomonadati</taxon>
        <taxon>Bacteroidota</taxon>
        <taxon>Flavobacteriia</taxon>
        <taxon>Flavobacteriales</taxon>
        <taxon>Flavobacteriaceae</taxon>
        <taxon>Flavobacterium</taxon>
    </lineage>
</organism>
<evidence type="ECO:0000313" key="4">
    <source>
        <dbReference type="EMBL" id="NHM02644.1"/>
    </source>
</evidence>
<evidence type="ECO:0000259" key="3">
    <source>
        <dbReference type="PROSITE" id="PS50853"/>
    </source>
</evidence>
<sequence length="1326" mass="139324">MKKITFFLFFVLYGISTLGQTTVTIGTGVLSATSANGSPVYRSSATSTFNFSQSVELLTPADLSAVGITAGSTITKIAYKKLNASTLSPGRTATMRIFMKNTATTALGTTTNFATYTTGSTLCYDNAVYSNTDLPAVAGWVEFNFSTPFNYTGGSIEVGIDWAINAGTGNPTDGAFAWEYTTVSANQAAGTSAGAAITGNLATANTRIYNTQLTFTNNPCSGVPAPGNTVVSTSGCFGSSATLSLQNPTIGSGVTYQWYMNTVAISGATNPNYVIPSLTTSDTYFCEVTCAGNTSASSSLLVGPSILTTPVLEPFAVFLPTCWMNMFGGDLTTGPTASTGSGWVADGFANSGTTGAIRNEIWTVGANDWVISPVVNIPAVGYELKFDAAATQFASVNSPTTPWEADDFIEVLIATGGSTTNWIVLNTFNDTNVPSNIGSSYIYDLSAYAGQNVRIAFRAVEGTANGLADIDFSIDNFQIRQTPACSEPTGITIGNITSSSVEFSWTEPTVAPSVGYEYIVSTSNTIPTTAGTPTTNTFGIPTGLLSNTTYYVFVRSDCGASGFSTWVGPVSFTTLCAPVTAPVSENFTTFLPSVCWFNRTGGDLTTGPTSLTGSGWVADGFANAGTTGAIKNEIWTTGANDWFISPEITIPSTGYELKFDAAATQFATTNLPTTPWESDDFIEVLVSTTGLTNWTPIFTYNDSNQPSNTATPNVLDLDAYAGQNIRIAFRAVEGATNGSADIDFSIDNFQVRLTPTCIEPSNLVFSSVTATTANISWEGTTPVPTIGYEYFVSTTNAVPVTAGTATTNTFAALSTLLPQTTYYIFVRSDCGGGDFSPWIGPISFTTACSPVATLPWIQNFDSVTVPAIPTCWSEENGDYVTAIAGTYNTPRSGANYLRDSWSASNEYMWTPGFDLIAGTSYDFSSWIQGDGGTGWTVDYFVNSSQNSTGATQLGGQYAVPGTGTIAIQTYAQVTRSFVPSTSGTYYFAFRVNQPSITPWYVAFDDVEVKLSPACPTPSASVSGITDVAANLTWSAVPSATLGYEYVLDNVATDPTGAGTSTTATTFPASGLTPLTTYYFHIRSVCAAGTFSTWSTVSFTTLATPPANDNCATASVLVPGGVFATNFQVASNVGATGSTAPAPGCASYLGGDVWYSITIPASGNLTIETRPNATSPITDTGIAVYSGSCGALVLVECDDDDSASGNFSLISLTGRTAGEVLYVRAWEFGNDTFNTFQISAYDASLSSDSFDSKSFVAYPNPVKDILNLSYKTTISNVRVVNLLGQEVLNTNVNATDVQVNMVSLTAGTYIVNVTVDDTIHTLKVVKQ</sequence>
<dbReference type="InterPro" id="IPR003961">
    <property type="entry name" value="FN3_dom"/>
</dbReference>
<gene>
    <name evidence="4" type="ORF">G4D72_11055</name>
</gene>
<keyword evidence="1 2" id="KW-0732">Signal</keyword>
<dbReference type="SMART" id="SM00060">
    <property type="entry name" value="FN3"/>
    <property type="match status" value="4"/>
</dbReference>
<feature type="signal peptide" evidence="2">
    <location>
        <begin position="1"/>
        <end position="19"/>
    </location>
</feature>
<dbReference type="SUPFAM" id="SSF49265">
    <property type="entry name" value="Fibronectin type III"/>
    <property type="match status" value="3"/>
</dbReference>
<dbReference type="Proteomes" id="UP000800984">
    <property type="component" value="Unassembled WGS sequence"/>
</dbReference>
<feature type="chain" id="PRO_5046246049" evidence="2">
    <location>
        <begin position="20"/>
        <end position="1326"/>
    </location>
</feature>